<protein>
    <submittedName>
        <fullName evidence="2">Uncharacterized protein</fullName>
    </submittedName>
</protein>
<gene>
    <name evidence="2" type="primary">RvY_09450</name>
    <name evidence="2" type="synonym">RvY_09450.1</name>
    <name evidence="2" type="ORF">RvY_09450-1</name>
</gene>
<feature type="compositionally biased region" description="Low complexity" evidence="1">
    <location>
        <begin position="1"/>
        <end position="28"/>
    </location>
</feature>
<dbReference type="Proteomes" id="UP000186922">
    <property type="component" value="Unassembled WGS sequence"/>
</dbReference>
<sequence>MTDKAPTGAKSGTAASTSSTQAPSARSTHAPRISSVRPRQLTPAEAALLPPENVMEAGGNFYEHPNTTAKRRRLGEPSSADKNVPCISPATPRPKLPDLTKETMPPALLGIGLVFDEDAPIKQEPDLPVPTPVSPQYPSRSETVMQDQSNVPPEVRIKQEETEAQLPNSEVQIDVPVEIPAEVPPVPAQPASILPSTSSSVTDSAASSLRARTSPSSSAQAPLPETSTVQVPEVILPAAELPSAEALG</sequence>
<evidence type="ECO:0000313" key="3">
    <source>
        <dbReference type="Proteomes" id="UP000186922"/>
    </source>
</evidence>
<feature type="region of interest" description="Disordered" evidence="1">
    <location>
        <begin position="1"/>
        <end position="103"/>
    </location>
</feature>
<keyword evidence="3" id="KW-1185">Reference proteome</keyword>
<dbReference type="AlphaFoldDB" id="A0A1D1V9G7"/>
<feature type="compositionally biased region" description="Low complexity" evidence="1">
    <location>
        <begin position="189"/>
        <end position="219"/>
    </location>
</feature>
<name>A0A1D1V9G7_RAMVA</name>
<reference evidence="2 3" key="1">
    <citation type="journal article" date="2016" name="Nat. Commun.">
        <title>Extremotolerant tardigrade genome and improved radiotolerance of human cultured cells by tardigrade-unique protein.</title>
        <authorList>
            <person name="Hashimoto T."/>
            <person name="Horikawa D.D."/>
            <person name="Saito Y."/>
            <person name="Kuwahara H."/>
            <person name="Kozuka-Hata H."/>
            <person name="Shin-I T."/>
            <person name="Minakuchi Y."/>
            <person name="Ohishi K."/>
            <person name="Motoyama A."/>
            <person name="Aizu T."/>
            <person name="Enomoto A."/>
            <person name="Kondo K."/>
            <person name="Tanaka S."/>
            <person name="Hara Y."/>
            <person name="Koshikawa S."/>
            <person name="Sagara H."/>
            <person name="Miura T."/>
            <person name="Yokobori S."/>
            <person name="Miyagawa K."/>
            <person name="Suzuki Y."/>
            <person name="Kubo T."/>
            <person name="Oyama M."/>
            <person name="Kohara Y."/>
            <person name="Fujiyama A."/>
            <person name="Arakawa K."/>
            <person name="Katayama T."/>
            <person name="Toyoda A."/>
            <person name="Kunieda T."/>
        </authorList>
    </citation>
    <scope>NUCLEOTIDE SEQUENCE [LARGE SCALE GENOMIC DNA]</scope>
    <source>
        <strain evidence="2 3">YOKOZUNA-1</strain>
    </source>
</reference>
<proteinExistence type="predicted"/>
<feature type="compositionally biased region" description="Low complexity" evidence="1">
    <location>
        <begin position="236"/>
        <end position="248"/>
    </location>
</feature>
<evidence type="ECO:0000256" key="1">
    <source>
        <dbReference type="SAM" id="MobiDB-lite"/>
    </source>
</evidence>
<comment type="caution">
    <text evidence="2">The sequence shown here is derived from an EMBL/GenBank/DDBJ whole genome shotgun (WGS) entry which is preliminary data.</text>
</comment>
<feature type="region of interest" description="Disordered" evidence="1">
    <location>
        <begin position="119"/>
        <end position="248"/>
    </location>
</feature>
<feature type="compositionally biased region" description="Polar residues" evidence="1">
    <location>
        <begin position="136"/>
        <end position="151"/>
    </location>
</feature>
<accession>A0A1D1V9G7</accession>
<dbReference type="EMBL" id="BDGG01000004">
    <property type="protein sequence ID" value="GAU98284.1"/>
    <property type="molecule type" value="Genomic_DNA"/>
</dbReference>
<organism evidence="2 3">
    <name type="scientific">Ramazzottius varieornatus</name>
    <name type="common">Water bear</name>
    <name type="synonym">Tardigrade</name>
    <dbReference type="NCBI Taxonomy" id="947166"/>
    <lineage>
        <taxon>Eukaryota</taxon>
        <taxon>Metazoa</taxon>
        <taxon>Ecdysozoa</taxon>
        <taxon>Tardigrada</taxon>
        <taxon>Eutardigrada</taxon>
        <taxon>Parachela</taxon>
        <taxon>Hypsibioidea</taxon>
        <taxon>Ramazzottiidae</taxon>
        <taxon>Ramazzottius</taxon>
    </lineage>
</organism>
<evidence type="ECO:0000313" key="2">
    <source>
        <dbReference type="EMBL" id="GAU98284.1"/>
    </source>
</evidence>